<proteinExistence type="predicted"/>
<dbReference type="AlphaFoldDB" id="A0A075AT13"/>
<sequence>MQVQPSLFIEQRSAIQQEIDSNSLLEENINEAFYRIEELTAAPIKRKRIEGDTLQGSFKYDINKNGKDTRIEWLYDPSKTIHMTRDQRAFLHFCQGQLFNQLDDYHELAEKFLTKSVLLNPKCGSSWNSLGETMWKKGDIECSLKCFKTALVHCRSKEVLRNIALAQSIDSAKEALALDFNDPFSWASLGTSIMQKFFSVSLKDSELYQSIKAYSKALKLYLEEYDDAIKDSENCIALDKLHENAINLLSDLSRHLESVKSWCFKKIPKFKIPLEATHFGAKDKFTGVFYQELQPLCQLCRADSADKSCLSVNGKQINLNDLCAFSFTIEKK</sequence>
<dbReference type="HOGENOM" id="CLU_837164_0_0_1"/>
<evidence type="ECO:0008006" key="3">
    <source>
        <dbReference type="Google" id="ProtNLM"/>
    </source>
</evidence>
<dbReference type="InterPro" id="IPR011990">
    <property type="entry name" value="TPR-like_helical_dom_sf"/>
</dbReference>
<organism evidence="1 2">
    <name type="scientific">Rozella allomycis (strain CSF55)</name>
    <dbReference type="NCBI Taxonomy" id="988480"/>
    <lineage>
        <taxon>Eukaryota</taxon>
        <taxon>Fungi</taxon>
        <taxon>Fungi incertae sedis</taxon>
        <taxon>Cryptomycota</taxon>
        <taxon>Cryptomycota incertae sedis</taxon>
        <taxon>Rozella</taxon>
    </lineage>
</organism>
<keyword evidence="2" id="KW-1185">Reference proteome</keyword>
<gene>
    <name evidence="1" type="ORF">O9G_001727</name>
</gene>
<dbReference type="OrthoDB" id="423589at2759"/>
<protein>
    <recommendedName>
        <fullName evidence="3">Tetratricopeptide-like helical domain-containing protein</fullName>
    </recommendedName>
</protein>
<dbReference type="STRING" id="988480.A0A075AT13"/>
<reference evidence="1 2" key="1">
    <citation type="journal article" date="2013" name="Curr. Biol.">
        <title>Shared signatures of parasitism and phylogenomics unite Cryptomycota and microsporidia.</title>
        <authorList>
            <person name="James T.Y."/>
            <person name="Pelin A."/>
            <person name="Bonen L."/>
            <person name="Ahrendt S."/>
            <person name="Sain D."/>
            <person name="Corradi N."/>
            <person name="Stajich J.E."/>
        </authorList>
    </citation>
    <scope>NUCLEOTIDE SEQUENCE [LARGE SCALE GENOMIC DNA]</scope>
    <source>
        <strain evidence="1 2">CSF55</strain>
    </source>
</reference>
<accession>A0A075AT13</accession>
<dbReference type="SUPFAM" id="SSF48452">
    <property type="entry name" value="TPR-like"/>
    <property type="match status" value="1"/>
</dbReference>
<dbReference type="EMBL" id="KE561067">
    <property type="protein sequence ID" value="EPZ33315.1"/>
    <property type="molecule type" value="Genomic_DNA"/>
</dbReference>
<evidence type="ECO:0000313" key="1">
    <source>
        <dbReference type="EMBL" id="EPZ33315.1"/>
    </source>
</evidence>
<dbReference type="Proteomes" id="UP000030755">
    <property type="component" value="Unassembled WGS sequence"/>
</dbReference>
<name>A0A075AT13_ROZAC</name>
<evidence type="ECO:0000313" key="2">
    <source>
        <dbReference type="Proteomes" id="UP000030755"/>
    </source>
</evidence>
<dbReference type="Gene3D" id="1.25.40.10">
    <property type="entry name" value="Tetratricopeptide repeat domain"/>
    <property type="match status" value="1"/>
</dbReference>